<organism evidence="7 8">
    <name type="scientific">Roseiarcus fermentans</name>
    <dbReference type="NCBI Taxonomy" id="1473586"/>
    <lineage>
        <taxon>Bacteria</taxon>
        <taxon>Pseudomonadati</taxon>
        <taxon>Pseudomonadota</taxon>
        <taxon>Alphaproteobacteria</taxon>
        <taxon>Hyphomicrobiales</taxon>
        <taxon>Roseiarcaceae</taxon>
        <taxon>Roseiarcus</taxon>
    </lineage>
</organism>
<keyword evidence="2 7" id="KW-0645">Protease</keyword>
<feature type="transmembrane region" description="Helical" evidence="5">
    <location>
        <begin position="113"/>
        <end position="129"/>
    </location>
</feature>
<dbReference type="AlphaFoldDB" id="A0A366FGR3"/>
<keyword evidence="8" id="KW-1185">Reference proteome</keyword>
<dbReference type="PANTHER" id="PTHR42987:SF4">
    <property type="entry name" value="PROTEASE SOHB-RELATED"/>
    <property type="match status" value="1"/>
</dbReference>
<dbReference type="InterPro" id="IPR004635">
    <property type="entry name" value="Pept_S49_SppA"/>
</dbReference>
<feature type="domain" description="Peptidase S49" evidence="6">
    <location>
        <begin position="107"/>
        <end position="253"/>
    </location>
</feature>
<dbReference type="OrthoDB" id="9764363at2"/>
<protein>
    <submittedName>
        <fullName evidence="7">Protease-4</fullName>
    </submittedName>
</protein>
<accession>A0A366FGR3</accession>
<dbReference type="RefSeq" id="WP_113889408.1">
    <property type="nucleotide sequence ID" value="NZ_QNRK01000011.1"/>
</dbReference>
<keyword evidence="4" id="KW-0720">Serine protease</keyword>
<dbReference type="InterPro" id="IPR029045">
    <property type="entry name" value="ClpP/crotonase-like_dom_sf"/>
</dbReference>
<dbReference type="InterPro" id="IPR002142">
    <property type="entry name" value="Peptidase_S49"/>
</dbReference>
<keyword evidence="5" id="KW-0812">Transmembrane</keyword>
<feature type="transmembrane region" description="Helical" evidence="5">
    <location>
        <begin position="12"/>
        <end position="36"/>
    </location>
</feature>
<keyword evidence="5" id="KW-0472">Membrane</keyword>
<gene>
    <name evidence="7" type="ORF">DFR50_111125</name>
</gene>
<dbReference type="CDD" id="cd07023">
    <property type="entry name" value="S49_Sppa_N_C"/>
    <property type="match status" value="1"/>
</dbReference>
<evidence type="ECO:0000256" key="4">
    <source>
        <dbReference type="ARBA" id="ARBA00022825"/>
    </source>
</evidence>
<evidence type="ECO:0000256" key="3">
    <source>
        <dbReference type="ARBA" id="ARBA00022801"/>
    </source>
</evidence>
<reference evidence="7 8" key="1">
    <citation type="submission" date="2018-06" db="EMBL/GenBank/DDBJ databases">
        <title>Genomic Encyclopedia of Type Strains, Phase IV (KMG-IV): sequencing the most valuable type-strain genomes for metagenomic binning, comparative biology and taxonomic classification.</title>
        <authorList>
            <person name="Goeker M."/>
        </authorList>
    </citation>
    <scope>NUCLEOTIDE SEQUENCE [LARGE SCALE GENOMIC DNA]</scope>
    <source>
        <strain evidence="7 8">DSM 24875</strain>
    </source>
</reference>
<dbReference type="EMBL" id="QNRK01000011">
    <property type="protein sequence ID" value="RBP13863.1"/>
    <property type="molecule type" value="Genomic_DNA"/>
</dbReference>
<dbReference type="Gene3D" id="6.20.330.10">
    <property type="match status" value="1"/>
</dbReference>
<evidence type="ECO:0000313" key="8">
    <source>
        <dbReference type="Proteomes" id="UP000253529"/>
    </source>
</evidence>
<dbReference type="NCBIfam" id="TIGR00706">
    <property type="entry name" value="SppA_dom"/>
    <property type="match status" value="1"/>
</dbReference>
<dbReference type="Proteomes" id="UP000253529">
    <property type="component" value="Unassembled WGS sequence"/>
</dbReference>
<dbReference type="Gene3D" id="3.90.226.10">
    <property type="entry name" value="2-enoyl-CoA Hydratase, Chain A, domain 1"/>
    <property type="match status" value="1"/>
</dbReference>
<proteinExistence type="inferred from homology"/>
<comment type="similarity">
    <text evidence="1">Belongs to the peptidase S49 family.</text>
</comment>
<sequence>MGSIVEFLKRLVQIVFLLAALVVMGAVVFGVGALVAEFRSPAEPAEKPSILALDLDGIIVDTRDIVEALRKYRKDNHIKGVLLRIDSPGGVVGPSQELWAEIKRTREQYKKPVIAFCGAVAASGAYYAAVAADRIVTTPGCMIGSIGALMEFVNLAKLYDWARIDRYAITTGQFKDAGADYKPLTDTQRALFQDLLNDVLAQFKAAVAEGRKMAPEVVDQYADGRVFTGAQAVKLGFADSVGTWDDARRALGQMTGLGDEPEVFKVRKPGRLARWLGEEATSPAASVSAALRDVLQTELSARPLLLLPGAVRF</sequence>
<dbReference type="InterPro" id="IPR047272">
    <property type="entry name" value="S49_SppA_C"/>
</dbReference>
<evidence type="ECO:0000256" key="2">
    <source>
        <dbReference type="ARBA" id="ARBA00022670"/>
    </source>
</evidence>
<evidence type="ECO:0000256" key="5">
    <source>
        <dbReference type="SAM" id="Phobius"/>
    </source>
</evidence>
<dbReference type="GO" id="GO:0008236">
    <property type="term" value="F:serine-type peptidase activity"/>
    <property type="evidence" value="ECO:0007669"/>
    <property type="project" value="UniProtKB-KW"/>
</dbReference>
<comment type="caution">
    <text evidence="7">The sequence shown here is derived from an EMBL/GenBank/DDBJ whole genome shotgun (WGS) entry which is preliminary data.</text>
</comment>
<evidence type="ECO:0000256" key="1">
    <source>
        <dbReference type="ARBA" id="ARBA00008683"/>
    </source>
</evidence>
<name>A0A366FGR3_9HYPH</name>
<evidence type="ECO:0000259" key="6">
    <source>
        <dbReference type="Pfam" id="PF01343"/>
    </source>
</evidence>
<keyword evidence="5" id="KW-1133">Transmembrane helix</keyword>
<dbReference type="PANTHER" id="PTHR42987">
    <property type="entry name" value="PEPTIDASE S49"/>
    <property type="match status" value="1"/>
</dbReference>
<keyword evidence="3" id="KW-0378">Hydrolase</keyword>
<feature type="transmembrane region" description="Helical" evidence="5">
    <location>
        <begin position="135"/>
        <end position="156"/>
    </location>
</feature>
<dbReference type="SUPFAM" id="SSF52096">
    <property type="entry name" value="ClpP/crotonase"/>
    <property type="match status" value="1"/>
</dbReference>
<evidence type="ECO:0000313" key="7">
    <source>
        <dbReference type="EMBL" id="RBP13863.1"/>
    </source>
</evidence>
<dbReference type="GO" id="GO:0006508">
    <property type="term" value="P:proteolysis"/>
    <property type="evidence" value="ECO:0007669"/>
    <property type="project" value="UniProtKB-KW"/>
</dbReference>
<dbReference type="Pfam" id="PF01343">
    <property type="entry name" value="Peptidase_S49"/>
    <property type="match status" value="1"/>
</dbReference>